<dbReference type="Gene3D" id="3.30.710.10">
    <property type="entry name" value="Potassium Channel Kv1.1, Chain A"/>
    <property type="match status" value="1"/>
</dbReference>
<gene>
    <name evidence="2" type="ORF">C2G38_2181430</name>
</gene>
<feature type="domain" description="BTB" evidence="1">
    <location>
        <begin position="28"/>
        <end position="90"/>
    </location>
</feature>
<evidence type="ECO:0000313" key="3">
    <source>
        <dbReference type="Proteomes" id="UP000266673"/>
    </source>
</evidence>
<organism evidence="2 3">
    <name type="scientific">Gigaspora rosea</name>
    <dbReference type="NCBI Taxonomy" id="44941"/>
    <lineage>
        <taxon>Eukaryota</taxon>
        <taxon>Fungi</taxon>
        <taxon>Fungi incertae sedis</taxon>
        <taxon>Mucoromycota</taxon>
        <taxon>Glomeromycotina</taxon>
        <taxon>Glomeromycetes</taxon>
        <taxon>Diversisporales</taxon>
        <taxon>Gigasporaceae</taxon>
        <taxon>Gigaspora</taxon>
    </lineage>
</organism>
<evidence type="ECO:0000313" key="2">
    <source>
        <dbReference type="EMBL" id="RIB19575.1"/>
    </source>
</evidence>
<name>A0A397VAV5_9GLOM</name>
<dbReference type="OrthoDB" id="2434750at2759"/>
<keyword evidence="3" id="KW-1185">Reference proteome</keyword>
<dbReference type="AlphaFoldDB" id="A0A397VAV5"/>
<sequence>MEIEFFKKLSGDLTNLLKNGEDSNTSYGNMNIKKIRMPNIPVNAFEIIIKYIYGGIVSFDKVHTSTILDLSAAASELCLEELVNIAQLQLVKDHPSWIRYNFAKVFKICFEYENFKILKDFCNEIIAKTPKGKIWDYVIRWGIAQNPNLDSNSTQWSDANFSTLKTTLKNCLPHIRYFHISGEDVIKKLYPYQQIIEPNLWKDIITKFAAPNMPITSTVLPPRKFTNIEFPPRNTGILNGIKDLFFNGSLYLYIY</sequence>
<evidence type="ECO:0000259" key="1">
    <source>
        <dbReference type="Pfam" id="PF00651"/>
    </source>
</evidence>
<dbReference type="InterPro" id="IPR011333">
    <property type="entry name" value="SKP1/BTB/POZ_sf"/>
</dbReference>
<protein>
    <recommendedName>
        <fullName evidence="1">BTB domain-containing protein</fullName>
    </recommendedName>
</protein>
<dbReference type="InterPro" id="IPR000210">
    <property type="entry name" value="BTB/POZ_dom"/>
</dbReference>
<dbReference type="SUPFAM" id="SSF54695">
    <property type="entry name" value="POZ domain"/>
    <property type="match status" value="1"/>
</dbReference>
<dbReference type="EMBL" id="QKWP01000465">
    <property type="protein sequence ID" value="RIB19575.1"/>
    <property type="molecule type" value="Genomic_DNA"/>
</dbReference>
<reference evidence="2 3" key="1">
    <citation type="submission" date="2018-06" db="EMBL/GenBank/DDBJ databases">
        <title>Comparative genomics reveals the genomic features of Rhizophagus irregularis, R. cerebriforme, R. diaphanum and Gigaspora rosea, and their symbiotic lifestyle signature.</title>
        <authorList>
            <person name="Morin E."/>
            <person name="San Clemente H."/>
            <person name="Chen E.C.H."/>
            <person name="De La Providencia I."/>
            <person name="Hainaut M."/>
            <person name="Kuo A."/>
            <person name="Kohler A."/>
            <person name="Murat C."/>
            <person name="Tang N."/>
            <person name="Roy S."/>
            <person name="Loubradou J."/>
            <person name="Henrissat B."/>
            <person name="Grigoriev I.V."/>
            <person name="Corradi N."/>
            <person name="Roux C."/>
            <person name="Martin F.M."/>
        </authorList>
    </citation>
    <scope>NUCLEOTIDE SEQUENCE [LARGE SCALE GENOMIC DNA]</scope>
    <source>
        <strain evidence="2 3">DAOM 194757</strain>
    </source>
</reference>
<dbReference type="Pfam" id="PF00651">
    <property type="entry name" value="BTB"/>
    <property type="match status" value="1"/>
</dbReference>
<proteinExistence type="predicted"/>
<dbReference type="Proteomes" id="UP000266673">
    <property type="component" value="Unassembled WGS sequence"/>
</dbReference>
<comment type="caution">
    <text evidence="2">The sequence shown here is derived from an EMBL/GenBank/DDBJ whole genome shotgun (WGS) entry which is preliminary data.</text>
</comment>
<accession>A0A397VAV5</accession>